<evidence type="ECO:0000313" key="2">
    <source>
        <dbReference type="Proteomes" id="UP000709295"/>
    </source>
</evidence>
<dbReference type="Proteomes" id="UP000709295">
    <property type="component" value="Unassembled WGS sequence"/>
</dbReference>
<protein>
    <submittedName>
        <fullName evidence="1">Uncharacterized protein</fullName>
    </submittedName>
</protein>
<accession>A0A8J5M694</accession>
<keyword evidence="2" id="KW-1185">Reference proteome</keyword>
<sequence length="126" mass="14480">MRIFEAVTKMLQRTTLTMSGVRRLFDHVISTYPVIKSRLDPQARIVKYPELESVIVKLQRHKTLSTSERQACAPFEASVTCRDENTTEPSFVASAFTKRKAPKRSQYVDTAYIPPTPNECERLFLL</sequence>
<dbReference type="AlphaFoldDB" id="A0A8J5M694"/>
<comment type="caution">
    <text evidence="1">The sequence shown here is derived from an EMBL/GenBank/DDBJ whole genome shotgun (WGS) entry which is preliminary data.</text>
</comment>
<organism evidence="1 2">
    <name type="scientific">Phytophthora aleatoria</name>
    <dbReference type="NCBI Taxonomy" id="2496075"/>
    <lineage>
        <taxon>Eukaryota</taxon>
        <taxon>Sar</taxon>
        <taxon>Stramenopiles</taxon>
        <taxon>Oomycota</taxon>
        <taxon>Peronosporomycetes</taxon>
        <taxon>Peronosporales</taxon>
        <taxon>Peronosporaceae</taxon>
        <taxon>Phytophthora</taxon>
    </lineage>
</organism>
<dbReference type="PANTHER" id="PTHR40866">
    <property type="entry name" value="BED-TYPE DOMAIN-CONTAINING PROTEIN"/>
    <property type="match status" value="1"/>
</dbReference>
<proteinExistence type="predicted"/>
<gene>
    <name evidence="1" type="ORF">JG688_00010019</name>
</gene>
<dbReference type="EMBL" id="JAENGY010000606">
    <property type="protein sequence ID" value="KAG6959554.1"/>
    <property type="molecule type" value="Genomic_DNA"/>
</dbReference>
<name>A0A8J5M694_9STRA</name>
<evidence type="ECO:0000313" key="1">
    <source>
        <dbReference type="EMBL" id="KAG6959554.1"/>
    </source>
</evidence>
<dbReference type="PANTHER" id="PTHR40866:SF1">
    <property type="entry name" value="BED-TYPE DOMAIN-CONTAINING PROTEIN"/>
    <property type="match status" value="1"/>
</dbReference>
<reference evidence="1" key="1">
    <citation type="submission" date="2021-01" db="EMBL/GenBank/DDBJ databases">
        <title>Phytophthora aleatoria, a newly-described species from Pinus radiata is distinct from Phytophthora cactorum isolates based on comparative genomics.</title>
        <authorList>
            <person name="Mcdougal R."/>
            <person name="Panda P."/>
            <person name="Williams N."/>
            <person name="Studholme D.J."/>
        </authorList>
    </citation>
    <scope>NUCLEOTIDE SEQUENCE</scope>
    <source>
        <strain evidence="1">NZFS 4037</strain>
    </source>
</reference>